<evidence type="ECO:0008006" key="3">
    <source>
        <dbReference type="Google" id="ProtNLM"/>
    </source>
</evidence>
<proteinExistence type="predicted"/>
<keyword evidence="2" id="KW-1185">Reference proteome</keyword>
<reference evidence="1 2" key="1">
    <citation type="submission" date="2016-10" db="EMBL/GenBank/DDBJ databases">
        <authorList>
            <person name="Varghese N."/>
            <person name="Submissions S."/>
        </authorList>
    </citation>
    <scope>NUCLEOTIDE SEQUENCE [LARGE SCALE GENOMIC DNA]</scope>
    <source>
        <strain evidence="1 2">DSM 21822</strain>
    </source>
</reference>
<dbReference type="OrthoDB" id="7210869at2"/>
<evidence type="ECO:0000313" key="1">
    <source>
        <dbReference type="EMBL" id="SFJ88159.1"/>
    </source>
</evidence>
<protein>
    <recommendedName>
        <fullName evidence="3">Antibiotic biosynthesis monooxygenase</fullName>
    </recommendedName>
</protein>
<evidence type="ECO:0000313" key="2">
    <source>
        <dbReference type="Proteomes" id="UP000323300"/>
    </source>
</evidence>
<dbReference type="SUPFAM" id="SSF54909">
    <property type="entry name" value="Dimeric alpha+beta barrel"/>
    <property type="match status" value="1"/>
</dbReference>
<accession>A0A1I3UZP0</accession>
<sequence>MIRRIWRGYTRPENADAYEHLLDSLMFPAVEGMRLPGYKSMELLRRDTDDGEIEFVWVINFDSTKDLSPLRAEGNDPVSVPRAAQKLLIRWDERATYYDMRQSRPRG</sequence>
<dbReference type="AlphaFoldDB" id="A0A1I3UZP0"/>
<dbReference type="EMBL" id="FOSL01000001">
    <property type="protein sequence ID" value="SFJ88159.1"/>
    <property type="molecule type" value="Genomic_DNA"/>
</dbReference>
<organism evidence="1 2">
    <name type="scientific">Neomesorhizobium albiziae</name>
    <dbReference type="NCBI Taxonomy" id="335020"/>
    <lineage>
        <taxon>Bacteria</taxon>
        <taxon>Pseudomonadati</taxon>
        <taxon>Pseudomonadota</taxon>
        <taxon>Alphaproteobacteria</taxon>
        <taxon>Hyphomicrobiales</taxon>
        <taxon>Phyllobacteriaceae</taxon>
        <taxon>Neomesorhizobium</taxon>
    </lineage>
</organism>
<gene>
    <name evidence="1" type="ORF">SAMN04488498_10190</name>
</gene>
<dbReference type="Proteomes" id="UP000323300">
    <property type="component" value="Unassembled WGS sequence"/>
</dbReference>
<name>A0A1I3UZP0_9HYPH</name>
<dbReference type="InterPro" id="IPR011008">
    <property type="entry name" value="Dimeric_a/b-barrel"/>
</dbReference>
<dbReference type="RefSeq" id="WP_149757173.1">
    <property type="nucleotide sequence ID" value="NZ_BSPE01000002.1"/>
</dbReference>